<evidence type="ECO:0000256" key="1">
    <source>
        <dbReference type="SAM" id="SignalP"/>
    </source>
</evidence>
<feature type="signal peptide" evidence="1">
    <location>
        <begin position="1"/>
        <end position="18"/>
    </location>
</feature>
<dbReference type="AlphaFoldDB" id="A0A1H6ALR6"/>
<organism evidence="2 3">
    <name type="scientific">Halpernia humi</name>
    <dbReference type="NCBI Taxonomy" id="493375"/>
    <lineage>
        <taxon>Bacteria</taxon>
        <taxon>Pseudomonadati</taxon>
        <taxon>Bacteroidota</taxon>
        <taxon>Flavobacteriia</taxon>
        <taxon>Flavobacteriales</taxon>
        <taxon>Weeksellaceae</taxon>
        <taxon>Chryseobacterium group</taxon>
        <taxon>Halpernia</taxon>
    </lineage>
</organism>
<evidence type="ECO:0000313" key="2">
    <source>
        <dbReference type="EMBL" id="SEG49659.1"/>
    </source>
</evidence>
<reference evidence="3" key="1">
    <citation type="submission" date="2016-10" db="EMBL/GenBank/DDBJ databases">
        <authorList>
            <person name="Varghese N."/>
            <person name="Submissions S."/>
        </authorList>
    </citation>
    <scope>NUCLEOTIDE SEQUENCE [LARGE SCALE GENOMIC DNA]</scope>
    <source>
        <strain evidence="3">DSM 21580</strain>
    </source>
</reference>
<protein>
    <recommendedName>
        <fullName evidence="4">DUF3108 domain-containing protein</fullName>
    </recommendedName>
</protein>
<accession>A0A1H6ALR6</accession>
<dbReference type="InterPro" id="IPR021457">
    <property type="entry name" value="DUF3108"/>
</dbReference>
<dbReference type="Pfam" id="PF11306">
    <property type="entry name" value="DUF3108"/>
    <property type="match status" value="1"/>
</dbReference>
<dbReference type="EMBL" id="FNUS01000006">
    <property type="protein sequence ID" value="SEG49659.1"/>
    <property type="molecule type" value="Genomic_DNA"/>
</dbReference>
<feature type="chain" id="PRO_5009292813" description="DUF3108 domain-containing protein" evidence="1">
    <location>
        <begin position="19"/>
        <end position="256"/>
    </location>
</feature>
<dbReference type="OrthoDB" id="9808473at2"/>
<sequence>MRKILVLFGVCLSALFFAQIDNINSGETLTYRIHYGFLTAGSATLTSLKTNYKNEPHFFVKGVGKTTGAVRAFFKTDDLYESFINIATGLPSFYVRDVHEGNYTQHYQSVFNHENQTVILTDKEKPANGSRVIKTAKGVQDMLSAFYYLRSLDSTQLKPGAVIKMNIWIDDGLFPFQLKVIGNENVKTKFGRINCLKIIPSVLSGRVFKDNESVTMWVSNDKNHLPVAIKAELAVGSLKADLESFKNVKYPLYFRK</sequence>
<evidence type="ECO:0008006" key="4">
    <source>
        <dbReference type="Google" id="ProtNLM"/>
    </source>
</evidence>
<gene>
    <name evidence="2" type="ORF">SAMN05421847_2507</name>
</gene>
<evidence type="ECO:0000313" key="3">
    <source>
        <dbReference type="Proteomes" id="UP000236738"/>
    </source>
</evidence>
<dbReference type="RefSeq" id="WP_103914366.1">
    <property type="nucleotide sequence ID" value="NZ_FNUS01000006.1"/>
</dbReference>
<dbReference type="Proteomes" id="UP000236738">
    <property type="component" value="Unassembled WGS sequence"/>
</dbReference>
<proteinExistence type="predicted"/>
<keyword evidence="3" id="KW-1185">Reference proteome</keyword>
<name>A0A1H6ALR6_9FLAO</name>
<keyword evidence="1" id="KW-0732">Signal</keyword>